<sequence length="211" mass="23407">MPTNEPTGDSSSDNVISGDVMTTSTGSLKFEVVLEPPKTSKLESLSSPRPHSLSGKASLEEIQAKLKHAESRRAVYSSIGHLFVTCCWVTLCVLMLTMPFNGVMENTCHFLSSKGLFFHGRVTGGAKDVYVTLQTKLMSNSCNDHFCIALFSLKAYLSFLVKDVNVCESSLCETIVKHVRTKNTHDNEQAFEFWKPGFGINRYQYQTSVFG</sequence>
<dbReference type="GO" id="GO:0031110">
    <property type="term" value="P:regulation of microtubule polymerization or depolymerization"/>
    <property type="evidence" value="ECO:0007669"/>
    <property type="project" value="InterPro"/>
</dbReference>
<dbReference type="InterPro" id="IPR000956">
    <property type="entry name" value="Stathmin_fam"/>
</dbReference>
<proteinExistence type="predicted"/>
<dbReference type="Pfam" id="PF00836">
    <property type="entry name" value="Stathmin"/>
    <property type="match status" value="1"/>
</dbReference>
<evidence type="ECO:0000256" key="1">
    <source>
        <dbReference type="SAM" id="MobiDB-lite"/>
    </source>
</evidence>
<evidence type="ECO:0000256" key="2">
    <source>
        <dbReference type="SAM" id="Phobius"/>
    </source>
</evidence>
<name>A0A915K531_ROMCU</name>
<reference evidence="4" key="1">
    <citation type="submission" date="2022-11" db="UniProtKB">
        <authorList>
            <consortium name="WormBaseParasite"/>
        </authorList>
    </citation>
    <scope>IDENTIFICATION</scope>
</reference>
<keyword evidence="2" id="KW-0812">Transmembrane</keyword>
<keyword evidence="3" id="KW-1185">Reference proteome</keyword>
<dbReference type="AlphaFoldDB" id="A0A915K531"/>
<feature type="region of interest" description="Disordered" evidence="1">
    <location>
        <begin position="1"/>
        <end position="20"/>
    </location>
</feature>
<evidence type="ECO:0000313" key="3">
    <source>
        <dbReference type="Proteomes" id="UP000887565"/>
    </source>
</evidence>
<evidence type="ECO:0000313" key="4">
    <source>
        <dbReference type="WBParaSite" id="nRc.2.0.1.t33438-RA"/>
    </source>
</evidence>
<organism evidence="3 4">
    <name type="scientific">Romanomermis culicivorax</name>
    <name type="common">Nematode worm</name>
    <dbReference type="NCBI Taxonomy" id="13658"/>
    <lineage>
        <taxon>Eukaryota</taxon>
        <taxon>Metazoa</taxon>
        <taxon>Ecdysozoa</taxon>
        <taxon>Nematoda</taxon>
        <taxon>Enoplea</taxon>
        <taxon>Dorylaimia</taxon>
        <taxon>Mermithida</taxon>
        <taxon>Mermithoidea</taxon>
        <taxon>Mermithidae</taxon>
        <taxon>Romanomermis</taxon>
    </lineage>
</organism>
<accession>A0A915K531</accession>
<protein>
    <submittedName>
        <fullName evidence="4">Uncharacterized protein</fullName>
    </submittedName>
</protein>
<keyword evidence="2" id="KW-0472">Membrane</keyword>
<keyword evidence="2" id="KW-1133">Transmembrane helix</keyword>
<dbReference type="Proteomes" id="UP000887565">
    <property type="component" value="Unplaced"/>
</dbReference>
<feature type="transmembrane region" description="Helical" evidence="2">
    <location>
        <begin position="74"/>
        <end position="98"/>
    </location>
</feature>
<dbReference type="WBParaSite" id="nRc.2.0.1.t33438-RA">
    <property type="protein sequence ID" value="nRc.2.0.1.t33438-RA"/>
    <property type="gene ID" value="nRc.2.0.1.g33438"/>
</dbReference>